<protein>
    <recommendedName>
        <fullName evidence="4">TrbC/VIRB2 family protein</fullName>
    </recommendedName>
</protein>
<evidence type="ECO:0000256" key="1">
    <source>
        <dbReference type="SAM" id="Phobius"/>
    </source>
</evidence>
<evidence type="ECO:0000313" key="2">
    <source>
        <dbReference type="EMBL" id="UZJ27017.1"/>
    </source>
</evidence>
<organism evidence="2 3">
    <name type="scientific">Rhodococcus antarcticus</name>
    <dbReference type="NCBI Taxonomy" id="2987751"/>
    <lineage>
        <taxon>Bacteria</taxon>
        <taxon>Bacillati</taxon>
        <taxon>Actinomycetota</taxon>
        <taxon>Actinomycetes</taxon>
        <taxon>Mycobacteriales</taxon>
        <taxon>Nocardiaceae</taxon>
        <taxon>Rhodococcus</taxon>
    </lineage>
</organism>
<keyword evidence="1" id="KW-0812">Transmembrane</keyword>
<sequence>MATLSTLRDTLVTELYLGQSGITVTPERPPGTDGLVRLINYVAWGAFAICLVGFIIAAATMGIKHSRGEDLPGMKGIALSLLGTVLIGSAGAIVGSVTN</sequence>
<keyword evidence="1" id="KW-0472">Membrane</keyword>
<proteinExistence type="predicted"/>
<dbReference type="RefSeq" id="WP_265385121.1">
    <property type="nucleotide sequence ID" value="NZ_CP110617.1"/>
</dbReference>
<keyword evidence="2" id="KW-0614">Plasmid</keyword>
<feature type="transmembrane region" description="Helical" evidence="1">
    <location>
        <begin position="41"/>
        <end position="64"/>
    </location>
</feature>
<dbReference type="EMBL" id="CP110617">
    <property type="protein sequence ID" value="UZJ27017.1"/>
    <property type="molecule type" value="Genomic_DNA"/>
</dbReference>
<keyword evidence="1" id="KW-1133">Transmembrane helix</keyword>
<reference evidence="2" key="1">
    <citation type="submission" date="2022-10" db="EMBL/GenBank/DDBJ databases">
        <title>Rhodococcus sp.75.</title>
        <authorList>
            <person name="Sun M."/>
        </authorList>
    </citation>
    <scope>NUCLEOTIDE SEQUENCE</scope>
    <source>
        <strain evidence="2">75</strain>
        <plasmid evidence="2">unnamed2</plasmid>
    </source>
</reference>
<accession>A0ABY6P5U5</accession>
<evidence type="ECO:0000313" key="3">
    <source>
        <dbReference type="Proteomes" id="UP001164965"/>
    </source>
</evidence>
<feature type="transmembrane region" description="Helical" evidence="1">
    <location>
        <begin position="76"/>
        <end position="97"/>
    </location>
</feature>
<evidence type="ECO:0008006" key="4">
    <source>
        <dbReference type="Google" id="ProtNLM"/>
    </source>
</evidence>
<dbReference type="Proteomes" id="UP001164965">
    <property type="component" value="Plasmid unnamed2"/>
</dbReference>
<keyword evidence="3" id="KW-1185">Reference proteome</keyword>
<name>A0ABY6P5U5_9NOCA</name>
<geneLocation type="plasmid" evidence="2 3">
    <name>unnamed2</name>
</geneLocation>
<gene>
    <name evidence="2" type="ORF">RHODO2019_18675</name>
</gene>